<dbReference type="CDD" id="cd00110">
    <property type="entry name" value="LamG"/>
    <property type="match status" value="4"/>
</dbReference>
<keyword evidence="8 13" id="KW-0472">Membrane</keyword>
<evidence type="ECO:0000256" key="5">
    <source>
        <dbReference type="ARBA" id="ARBA00022729"/>
    </source>
</evidence>
<sequence>MGSVPGAFLPVILLLSAKSWGPAMAGNTDNCDKPLVSALPPSSFSSSSELSSSHSPGFARLNRRDGAGGWTPLVSDKNQWLQIDLGERVEVTAVATQGGYGSSDWVTSYLLMFSDSGRNWKQYRREEGVSGFPGNSNADSVVHHRLRPPVEARHLRFLPSSWNPDSRIGMRVEAYGCPYRSQVIDFDGKSSLLYRFVKNTSSSAKDVISLKFKTMQSDGVLLHREGRGGDSVTLALVKGTLFLLIGSGDSSPLSPSGPGGALGSLLDDQQWHSVLFEHSRQLVNLTVDGRSQQFRVWGDLSQEDLDPEISFGGILAPGKSVTFQRKNFDGCLENINFNGEDIIDLAKRHGPQILVTGTISFSCSRPQPVPVTFLSAGSHLELPGTLGQDGATVSFQFRTWNSAGLLLSSRPHQGSGGLVLALRDGTLRLGLSSSPGQAQSDVTAGVGLNDGQWHSVSLTVKRNQLRVTLDHDGAASIHATLPVGTGAGDTYRFGGCLLPGSGSGPECEGSLGGFQGCLRLVSINAQEVDLISVQRGALGNFSHLQIDACGILDRCLPNYCEHGGRCSQTWTAFHCDCTSTGYAGATCHHPLYEQSCEAHRHKGSPSGLYHLDPDGSGPLEPFPAFCNITDVPWTILQHNGSTFTRVKGTDRENPHRATFQYAATAEQLSATIARAGHCQQELEFHCRRSRLQDTRDGTSLSWWVGRSNETHTYWGGSLPEAQKCPCGFAGTCIDSRYHCNCDADRDEWTNDTGVLSYKEHLPVMRIVVTDTAHPSSEAAYRLGPLLCQGDRLFWNSASFHTEASYLHFPTFHGELSADVSFFFKTMASSGVFLENLGITDFISLELRSPVEVTFSFDVGNGPCEVTVQAPTPLNDNRWHLVRAERNVKEASLQVDWLPRGTRAAPEDGHMLLQLNSQLFVGGTATRQRGFLGCIRSLQLNGETLDLEERAKVTPGVEPGCPGHCSTYGHLCHNGGRCREKPRGFSCDCELSAFTGPFCSHEISAYFGPGSSVTYNFHEYYPLSTNSSPHAASFQGDVTLTRELITFSFLTAQTPSLLLYVDSFYEEYLSVILARNGSLQIRYKLDLHQDPDVFNFNFKNMADGQLHRVKISREEGVVFVEVNQKSRRQVSLSSGTEFNAVKSLVLGKILEPGGHVDAETARAGARGFSGCLSAVQFERAAPLKAALRPGRPARASVRGPVAASDCGARGGDGAARERTHVRAEHSGVMDEGEPMADATRGDSAVIGGVIAVAVFVLLCVAAIAIRLYQQKNLYSTKEAKPPENPGHAPTGLRCELSLQSAVCGNQKEYFF</sequence>
<dbReference type="GeneID" id="103558188"/>
<comment type="similarity">
    <text evidence="2">Belongs to the neurexin family.</text>
</comment>
<keyword evidence="9 11" id="KW-1015">Disulfide bond</keyword>
<feature type="disulfide bond" evidence="11">
    <location>
        <begin position="933"/>
        <end position="960"/>
    </location>
</feature>
<dbReference type="PANTHER" id="PTHR15036">
    <property type="entry name" value="PIKACHURIN-LIKE PROTEIN"/>
    <property type="match status" value="1"/>
</dbReference>
<dbReference type="InterPro" id="IPR002181">
    <property type="entry name" value="Fibrinogen_a/b/g_C_dom"/>
</dbReference>
<feature type="transmembrane region" description="Helical" evidence="13">
    <location>
        <begin position="1243"/>
        <end position="1267"/>
    </location>
</feature>
<evidence type="ECO:0000259" key="15">
    <source>
        <dbReference type="PROSITE" id="PS50022"/>
    </source>
</evidence>
<feature type="domain" description="Fibrinogen C-terminal" evidence="18">
    <location>
        <begin position="587"/>
        <end position="638"/>
    </location>
</feature>
<dbReference type="SUPFAM" id="SSF49899">
    <property type="entry name" value="Concanavalin A-like lectins/glucanases"/>
    <property type="match status" value="4"/>
</dbReference>
<keyword evidence="5 14" id="KW-0732">Signal</keyword>
<dbReference type="PROSITE" id="PS51406">
    <property type="entry name" value="FIBRINOGEN_C_2"/>
    <property type="match status" value="1"/>
</dbReference>
<dbReference type="InterPro" id="IPR050372">
    <property type="entry name" value="Neurexin-related_CASP"/>
</dbReference>
<protein>
    <submittedName>
        <fullName evidence="20">Contactin-associated protein-like 4</fullName>
    </submittedName>
</protein>
<dbReference type="SUPFAM" id="SSF57196">
    <property type="entry name" value="EGF/Laminin"/>
    <property type="match status" value="1"/>
</dbReference>
<feature type="domain" description="Laminin G" evidence="16">
    <location>
        <begin position="369"/>
        <end position="549"/>
    </location>
</feature>
<evidence type="ECO:0000259" key="16">
    <source>
        <dbReference type="PROSITE" id="PS50025"/>
    </source>
</evidence>
<accession>A0ABM4PGW3</accession>
<dbReference type="SMART" id="SM00181">
    <property type="entry name" value="EGF"/>
    <property type="match status" value="2"/>
</dbReference>
<name>A0ABM4PGW3_EQUPR</name>
<dbReference type="SUPFAM" id="SSF49785">
    <property type="entry name" value="Galactose-binding domain-like"/>
    <property type="match status" value="1"/>
</dbReference>
<feature type="domain" description="EGF-like" evidence="17">
    <location>
        <begin position="551"/>
        <end position="588"/>
    </location>
</feature>
<evidence type="ECO:0000256" key="10">
    <source>
        <dbReference type="PROSITE-ProRule" id="PRU00076"/>
    </source>
</evidence>
<reference evidence="20" key="1">
    <citation type="submission" date="2025-08" db="UniProtKB">
        <authorList>
            <consortium name="RefSeq"/>
        </authorList>
    </citation>
    <scope>IDENTIFICATION</scope>
    <source>
        <tissue evidence="20">Blood</tissue>
    </source>
</reference>
<keyword evidence="19" id="KW-1185">Reference proteome</keyword>
<feature type="compositionally biased region" description="Basic and acidic residues" evidence="12">
    <location>
        <begin position="1213"/>
        <end position="1227"/>
    </location>
</feature>
<evidence type="ECO:0000256" key="6">
    <source>
        <dbReference type="ARBA" id="ARBA00022737"/>
    </source>
</evidence>
<dbReference type="PROSITE" id="PS50026">
    <property type="entry name" value="EGF_3"/>
    <property type="match status" value="2"/>
</dbReference>
<dbReference type="Pfam" id="PF00008">
    <property type="entry name" value="EGF"/>
    <property type="match status" value="1"/>
</dbReference>
<dbReference type="PANTHER" id="PTHR15036:SF76">
    <property type="entry name" value="CONTACTIN-ASSOCIATED PROTEIN-LIKE 4"/>
    <property type="match status" value="1"/>
</dbReference>
<dbReference type="SMART" id="SM00282">
    <property type="entry name" value="LamG"/>
    <property type="match status" value="4"/>
</dbReference>
<evidence type="ECO:0000256" key="3">
    <source>
        <dbReference type="ARBA" id="ARBA00022536"/>
    </source>
</evidence>
<evidence type="ECO:0000313" key="20">
    <source>
        <dbReference type="RefSeq" id="XP_070476424.1"/>
    </source>
</evidence>
<evidence type="ECO:0000256" key="14">
    <source>
        <dbReference type="SAM" id="SignalP"/>
    </source>
</evidence>
<dbReference type="PROSITE" id="PS50025">
    <property type="entry name" value="LAM_G_DOMAIN"/>
    <property type="match status" value="4"/>
</dbReference>
<evidence type="ECO:0000256" key="7">
    <source>
        <dbReference type="ARBA" id="ARBA00022989"/>
    </source>
</evidence>
<evidence type="ECO:0000256" key="12">
    <source>
        <dbReference type="SAM" id="MobiDB-lite"/>
    </source>
</evidence>
<dbReference type="Gene3D" id="2.60.120.260">
    <property type="entry name" value="Galactose-binding domain-like"/>
    <property type="match status" value="1"/>
</dbReference>
<evidence type="ECO:0000256" key="13">
    <source>
        <dbReference type="SAM" id="Phobius"/>
    </source>
</evidence>
<dbReference type="InterPro" id="IPR000742">
    <property type="entry name" value="EGF"/>
</dbReference>
<dbReference type="Gene3D" id="2.10.25.10">
    <property type="entry name" value="Laminin"/>
    <property type="match status" value="1"/>
</dbReference>
<dbReference type="InterPro" id="IPR000421">
    <property type="entry name" value="FA58C"/>
</dbReference>
<keyword evidence="3 10" id="KW-0245">EGF-like domain</keyword>
<evidence type="ECO:0000256" key="8">
    <source>
        <dbReference type="ARBA" id="ARBA00023136"/>
    </source>
</evidence>
<comment type="subcellular location">
    <subcellularLocation>
        <location evidence="1">Membrane</location>
        <topology evidence="1">Single-pass type I membrane protein</topology>
    </subcellularLocation>
</comment>
<evidence type="ECO:0000256" key="11">
    <source>
        <dbReference type="PROSITE-ProRule" id="PRU00122"/>
    </source>
</evidence>
<dbReference type="SUPFAM" id="SSF56496">
    <property type="entry name" value="Fibrinogen C-terminal domain-like"/>
    <property type="match status" value="1"/>
</dbReference>
<feature type="domain" description="F5/8 type C" evidence="15">
    <location>
        <begin position="31"/>
        <end position="177"/>
    </location>
</feature>
<evidence type="ECO:0000256" key="4">
    <source>
        <dbReference type="ARBA" id="ARBA00022692"/>
    </source>
</evidence>
<feature type="domain" description="Laminin G" evidence="16">
    <location>
        <begin position="183"/>
        <end position="363"/>
    </location>
</feature>
<dbReference type="CDD" id="cd00054">
    <property type="entry name" value="EGF_CA"/>
    <property type="match status" value="2"/>
</dbReference>
<dbReference type="Pfam" id="PF02210">
    <property type="entry name" value="Laminin_G_2"/>
    <property type="match status" value="4"/>
</dbReference>
<keyword evidence="6" id="KW-0677">Repeat</keyword>
<dbReference type="PROSITE" id="PS50022">
    <property type="entry name" value="FA58C_3"/>
    <property type="match status" value="1"/>
</dbReference>
<evidence type="ECO:0000256" key="2">
    <source>
        <dbReference type="ARBA" id="ARBA00010241"/>
    </source>
</evidence>
<dbReference type="InterPro" id="IPR013320">
    <property type="entry name" value="ConA-like_dom_sf"/>
</dbReference>
<dbReference type="CDD" id="cd00057">
    <property type="entry name" value="FA58C"/>
    <property type="match status" value="1"/>
</dbReference>
<feature type="region of interest" description="Disordered" evidence="12">
    <location>
        <begin position="1195"/>
        <end position="1234"/>
    </location>
</feature>
<dbReference type="Proteomes" id="UP001652662">
    <property type="component" value="Chromosome 5"/>
</dbReference>
<dbReference type="Gene3D" id="2.60.120.1000">
    <property type="match status" value="1"/>
</dbReference>
<dbReference type="SMART" id="SM00231">
    <property type="entry name" value="FA58C"/>
    <property type="match status" value="1"/>
</dbReference>
<dbReference type="InterPro" id="IPR036056">
    <property type="entry name" value="Fibrinogen-like_C"/>
</dbReference>
<dbReference type="InterPro" id="IPR008979">
    <property type="entry name" value="Galactose-bd-like_sf"/>
</dbReference>
<evidence type="ECO:0000313" key="19">
    <source>
        <dbReference type="Proteomes" id="UP001652662"/>
    </source>
</evidence>
<feature type="domain" description="Laminin G" evidence="16">
    <location>
        <begin position="1011"/>
        <end position="1205"/>
    </location>
</feature>
<feature type="chain" id="PRO_5045390220" evidence="14">
    <location>
        <begin position="26"/>
        <end position="1310"/>
    </location>
</feature>
<dbReference type="Pfam" id="PF00754">
    <property type="entry name" value="F5_F8_type_C"/>
    <property type="match status" value="1"/>
</dbReference>
<feature type="domain" description="EGF-like" evidence="17">
    <location>
        <begin position="961"/>
        <end position="999"/>
    </location>
</feature>
<dbReference type="PROSITE" id="PS01285">
    <property type="entry name" value="FA58C_1"/>
    <property type="match status" value="1"/>
</dbReference>
<dbReference type="Gene3D" id="2.60.120.200">
    <property type="match status" value="4"/>
</dbReference>
<dbReference type="InterPro" id="IPR001791">
    <property type="entry name" value="Laminin_G"/>
</dbReference>
<dbReference type="RefSeq" id="XP_070476424.1">
    <property type="nucleotide sequence ID" value="XM_070620323.1"/>
</dbReference>
<evidence type="ECO:0000256" key="1">
    <source>
        <dbReference type="ARBA" id="ARBA00004479"/>
    </source>
</evidence>
<feature type="domain" description="Laminin G" evidence="16">
    <location>
        <begin position="795"/>
        <end position="960"/>
    </location>
</feature>
<evidence type="ECO:0000259" key="18">
    <source>
        <dbReference type="PROSITE" id="PS51406"/>
    </source>
</evidence>
<organism evidence="19 20">
    <name type="scientific">Equus przewalskii</name>
    <name type="common">Przewalski's horse</name>
    <name type="synonym">Equus caballus przewalskii</name>
    <dbReference type="NCBI Taxonomy" id="9798"/>
    <lineage>
        <taxon>Eukaryota</taxon>
        <taxon>Metazoa</taxon>
        <taxon>Chordata</taxon>
        <taxon>Craniata</taxon>
        <taxon>Vertebrata</taxon>
        <taxon>Euteleostomi</taxon>
        <taxon>Mammalia</taxon>
        <taxon>Eutheria</taxon>
        <taxon>Laurasiatheria</taxon>
        <taxon>Perissodactyla</taxon>
        <taxon>Equidae</taxon>
        <taxon>Equus</taxon>
    </lineage>
</organism>
<comment type="caution">
    <text evidence="10">Lacks conserved residue(s) required for the propagation of feature annotation.</text>
</comment>
<evidence type="ECO:0000256" key="9">
    <source>
        <dbReference type="ARBA" id="ARBA00023157"/>
    </source>
</evidence>
<gene>
    <name evidence="20" type="primary">LOC103558188</name>
</gene>
<keyword evidence="7 13" id="KW-1133">Transmembrane helix</keyword>
<keyword evidence="4 13" id="KW-0812">Transmembrane</keyword>
<proteinExistence type="inferred from homology"/>
<feature type="signal peptide" evidence="14">
    <location>
        <begin position="1"/>
        <end position="25"/>
    </location>
</feature>
<evidence type="ECO:0000259" key="17">
    <source>
        <dbReference type="PROSITE" id="PS50026"/>
    </source>
</evidence>